<name>A0A8C3X4Q2_9CETA</name>
<dbReference type="PROSITE" id="PS51311">
    <property type="entry name" value="SCGB"/>
    <property type="match status" value="1"/>
</dbReference>
<dbReference type="PRINTS" id="PR00486">
    <property type="entry name" value="UTEROGLOBIN"/>
</dbReference>
<accession>A0A8C3X4Q2</accession>
<dbReference type="Pfam" id="PF01099">
    <property type="entry name" value="Uteroglobin"/>
    <property type="match status" value="1"/>
</dbReference>
<comment type="subcellular location">
    <subcellularLocation>
        <location evidence="1">Secreted</location>
    </subcellularLocation>
</comment>
<protein>
    <recommendedName>
        <fullName evidence="3">Uteroglobin</fullName>
    </recommendedName>
    <alternativeName>
        <fullName evidence="7">Secretoglobin family 1A member 1</fullName>
    </alternativeName>
</protein>
<feature type="signal peptide" evidence="8">
    <location>
        <begin position="1"/>
        <end position="21"/>
    </location>
</feature>
<evidence type="ECO:0000256" key="2">
    <source>
        <dbReference type="ARBA" id="ARBA00008650"/>
    </source>
</evidence>
<dbReference type="AlphaFoldDB" id="A0A8C3X4Q2"/>
<gene>
    <name evidence="9" type="primary">SCGB1A1</name>
</gene>
<evidence type="ECO:0000256" key="1">
    <source>
        <dbReference type="ARBA" id="ARBA00004613"/>
    </source>
</evidence>
<dbReference type="SMART" id="SM00096">
    <property type="entry name" value="UTG"/>
    <property type="match status" value="1"/>
</dbReference>
<evidence type="ECO:0000313" key="9">
    <source>
        <dbReference type="Ensembl" id="ENSCWAP00000025722.1"/>
    </source>
</evidence>
<feature type="chain" id="PRO_5034975873" description="Uteroglobin" evidence="8">
    <location>
        <begin position="22"/>
        <end position="91"/>
    </location>
</feature>
<dbReference type="InterPro" id="IPR035960">
    <property type="entry name" value="Secretoglobin_sf"/>
</dbReference>
<keyword evidence="5" id="KW-0593">Phospholipase A2 inhibitor</keyword>
<dbReference type="CDD" id="cd00633">
    <property type="entry name" value="Secretoglobin"/>
    <property type="match status" value="1"/>
</dbReference>
<reference evidence="9" key="2">
    <citation type="submission" date="2025-09" db="UniProtKB">
        <authorList>
            <consortium name="Ensembl"/>
        </authorList>
    </citation>
    <scope>IDENTIFICATION</scope>
</reference>
<dbReference type="GO" id="GO:0005615">
    <property type="term" value="C:extracellular space"/>
    <property type="evidence" value="ECO:0007669"/>
    <property type="project" value="Ensembl"/>
</dbReference>
<dbReference type="SUPFAM" id="SSF48201">
    <property type="entry name" value="Uteroglobin-like"/>
    <property type="match status" value="1"/>
</dbReference>
<evidence type="ECO:0000256" key="6">
    <source>
        <dbReference type="ARBA" id="ARBA00023157"/>
    </source>
</evidence>
<dbReference type="GO" id="GO:0007165">
    <property type="term" value="P:signal transduction"/>
    <property type="evidence" value="ECO:0007669"/>
    <property type="project" value="InterPro"/>
</dbReference>
<evidence type="ECO:0000256" key="8">
    <source>
        <dbReference type="SAM" id="SignalP"/>
    </source>
</evidence>
<reference evidence="9" key="1">
    <citation type="submission" date="2025-08" db="UniProtKB">
        <authorList>
            <consortium name="Ensembl"/>
        </authorList>
    </citation>
    <scope>IDENTIFICATION</scope>
</reference>
<dbReference type="PANTHER" id="PTHR10136:SF6">
    <property type="entry name" value="UTEROGLOBIN"/>
    <property type="match status" value="1"/>
</dbReference>
<dbReference type="Gene3D" id="1.10.210.10">
    <property type="entry name" value="Secretoglobin"/>
    <property type="match status" value="1"/>
</dbReference>
<evidence type="ECO:0000313" key="10">
    <source>
        <dbReference type="Proteomes" id="UP000694540"/>
    </source>
</evidence>
<proteinExistence type="inferred from homology"/>
<dbReference type="GO" id="GO:0019834">
    <property type="term" value="F:phospholipase A2 inhibitor activity"/>
    <property type="evidence" value="ECO:0007669"/>
    <property type="project" value="UniProtKB-KW"/>
</dbReference>
<organism evidence="9 10">
    <name type="scientific">Catagonus wagneri</name>
    <name type="common">Chacoan peccary</name>
    <dbReference type="NCBI Taxonomy" id="51154"/>
    <lineage>
        <taxon>Eukaryota</taxon>
        <taxon>Metazoa</taxon>
        <taxon>Chordata</taxon>
        <taxon>Craniata</taxon>
        <taxon>Vertebrata</taxon>
        <taxon>Euteleostomi</taxon>
        <taxon>Mammalia</taxon>
        <taxon>Eutheria</taxon>
        <taxon>Laurasiatheria</taxon>
        <taxon>Artiodactyla</taxon>
        <taxon>Suina</taxon>
        <taxon>Tayassuidae</taxon>
        <taxon>Catagonus</taxon>
    </lineage>
</organism>
<comment type="similarity">
    <text evidence="2">Belongs to the secretoglobin family.</text>
</comment>
<evidence type="ECO:0000256" key="5">
    <source>
        <dbReference type="ARBA" id="ARBA00023005"/>
    </source>
</evidence>
<dbReference type="InterPro" id="IPR043215">
    <property type="entry name" value="Secretoglobin_1C-like"/>
</dbReference>
<keyword evidence="8" id="KW-0732">Signal</keyword>
<evidence type="ECO:0000256" key="4">
    <source>
        <dbReference type="ARBA" id="ARBA00022525"/>
    </source>
</evidence>
<dbReference type="PANTHER" id="PTHR10136">
    <property type="entry name" value="SECRETOGLOBIN FAMILY 1 MEMBER"/>
    <property type="match status" value="1"/>
</dbReference>
<dbReference type="Ensembl" id="ENSCWAT00000027883.1">
    <property type="protein sequence ID" value="ENSCWAP00000025722.1"/>
    <property type="gene ID" value="ENSCWAG00000019506.1"/>
</dbReference>
<dbReference type="GO" id="GO:0005737">
    <property type="term" value="C:cytoplasm"/>
    <property type="evidence" value="ECO:0007669"/>
    <property type="project" value="TreeGrafter"/>
</dbReference>
<keyword evidence="6" id="KW-1015">Disulfide bond</keyword>
<evidence type="ECO:0000256" key="3">
    <source>
        <dbReference type="ARBA" id="ARBA00020696"/>
    </source>
</evidence>
<keyword evidence="10" id="KW-1185">Reference proteome</keyword>
<dbReference type="InterPro" id="IPR016126">
    <property type="entry name" value="Secretoglobin"/>
</dbReference>
<dbReference type="GeneTree" id="ENSGT00940000155073"/>
<evidence type="ECO:0000256" key="7">
    <source>
        <dbReference type="ARBA" id="ARBA00031712"/>
    </source>
</evidence>
<dbReference type="InterPro" id="IPR000329">
    <property type="entry name" value="Uteroglobin"/>
</dbReference>
<dbReference type="FunFam" id="1.10.210.10:FF:000001">
    <property type="entry name" value="Uteroglobin"/>
    <property type="match status" value="1"/>
</dbReference>
<keyword evidence="4" id="KW-0964">Secreted</keyword>
<dbReference type="Proteomes" id="UP000694540">
    <property type="component" value="Unplaced"/>
</dbReference>
<sequence>MKLAVTFTLVALIFFCSPASAEICPSFLEVIQNLLVGTLSSYQASIEPFSPDEDMKEAGTQLKILVDTLPPKAKDSVTKLMDKIIKSPQCA</sequence>